<protein>
    <submittedName>
        <fullName evidence="2">Uncharacterized protein</fullName>
    </submittedName>
</protein>
<keyword evidence="3" id="KW-1185">Reference proteome</keyword>
<dbReference type="EMBL" id="UYWW01012290">
    <property type="protein sequence ID" value="VDM20332.1"/>
    <property type="molecule type" value="Genomic_DNA"/>
</dbReference>
<reference evidence="2 3" key="1">
    <citation type="submission" date="2018-11" db="EMBL/GenBank/DDBJ databases">
        <authorList>
            <consortium name="Pathogen Informatics"/>
        </authorList>
    </citation>
    <scope>NUCLEOTIDE SEQUENCE [LARGE SCALE GENOMIC DNA]</scope>
</reference>
<evidence type="ECO:0000256" key="1">
    <source>
        <dbReference type="SAM" id="MobiDB-lite"/>
    </source>
</evidence>
<dbReference type="InParanoid" id="A0A3P7GCY3"/>
<feature type="compositionally biased region" description="Basic and acidic residues" evidence="1">
    <location>
        <begin position="120"/>
        <end position="131"/>
    </location>
</feature>
<name>A0A3P7GCY3_WUCBA</name>
<evidence type="ECO:0000313" key="3">
    <source>
        <dbReference type="Proteomes" id="UP000270924"/>
    </source>
</evidence>
<feature type="region of interest" description="Disordered" evidence="1">
    <location>
        <begin position="119"/>
        <end position="145"/>
    </location>
</feature>
<gene>
    <name evidence="2" type="ORF">WBA_LOCUS11198</name>
</gene>
<dbReference type="OMA" id="VSSKQYT"/>
<evidence type="ECO:0000313" key="2">
    <source>
        <dbReference type="EMBL" id="VDM20332.1"/>
    </source>
</evidence>
<accession>A0A3P7GCY3</accession>
<dbReference type="OrthoDB" id="5833144at2759"/>
<proteinExistence type="predicted"/>
<organism evidence="2 3">
    <name type="scientific">Wuchereria bancrofti</name>
    <dbReference type="NCBI Taxonomy" id="6293"/>
    <lineage>
        <taxon>Eukaryota</taxon>
        <taxon>Metazoa</taxon>
        <taxon>Ecdysozoa</taxon>
        <taxon>Nematoda</taxon>
        <taxon>Chromadorea</taxon>
        <taxon>Rhabditida</taxon>
        <taxon>Spirurina</taxon>
        <taxon>Spiruromorpha</taxon>
        <taxon>Filarioidea</taxon>
        <taxon>Onchocercidae</taxon>
        <taxon>Wuchereria</taxon>
    </lineage>
</organism>
<sequence length="218" mass="24692">MFFRKKKKGTTNNELLNGAVFFFFFFQPEASVGPVSPVRPITSIESFSPVSSSKNTSWCQHIKEINNNNNEHSKLFDGYRPVTPIQPFDILPVSIPRIEIDKAINNNALPSRRNHCSDTFYEHSSRSDDSRGFVSQSSHSGSGGRVPSVNSIFVANSIGPLKKVIKESRWISVHDGRPVGPYVRTVTYVPKYSDDEYVLNACNDRNYHCNNKYNLQQK</sequence>
<dbReference type="AlphaFoldDB" id="A0A3P7GCY3"/>
<dbReference type="Proteomes" id="UP000270924">
    <property type="component" value="Unassembled WGS sequence"/>
</dbReference>